<feature type="signal peptide" evidence="2">
    <location>
        <begin position="1"/>
        <end position="24"/>
    </location>
</feature>
<keyword evidence="2" id="KW-0732">Signal</keyword>
<dbReference type="CDD" id="cd20220">
    <property type="entry name" value="PFM_natterin-3-like"/>
    <property type="match status" value="1"/>
</dbReference>
<accession>A0AAV6G6Y8</accession>
<sequence>MESRQVSLIIVISPLLLMNWGSLAEPATLPTNMLLDKESLQGPLSGSSCWKGAGPPPKQPRQTLSHNPSGAYEAKLTNEMESSEDSSNLKWVSIKDKQIPSDAVNIFNDYTSRKDFVCRANDYCTFGFLNEGRGSLCFFPFRGYELHTDHFEVLVNTDNFERLEWMSGSKVPDPGIKFCQDNFVGKNEYGLGDIFKGYFYLPWEGKEIWYSSYDVLSVNRDIFDVHYSDVTYNVDLVNRTRHPPYTIKTFRVENRDSREVTETVHMEVTTVKANSWESTFSSSLAQSTSISAGIPDFGSASISIGAVVTLTLSEGHLESEAITQRQDVQVMVPPGYYCEVRMEGYKVEASMPYGGRVTKTYKDGKKMSTTVTGVYGGAQTSGIDSRVDPCQPLTTPAPALKLRAMSLGQKNPAKAKFFVQVCPYKA</sequence>
<reference evidence="3" key="1">
    <citation type="submission" date="2020-10" db="EMBL/GenBank/DDBJ databases">
        <title>Chromosome-scale genome assembly of the Allis shad, Alosa alosa.</title>
        <authorList>
            <person name="Margot Z."/>
            <person name="Christophe K."/>
            <person name="Cabau C."/>
            <person name="Louis A."/>
            <person name="Berthelot C."/>
            <person name="Parey E."/>
            <person name="Roest Crollius H."/>
            <person name="Montfort J."/>
            <person name="Robinson-Rechavi M."/>
            <person name="Bucao C."/>
            <person name="Bouchez O."/>
            <person name="Gislard M."/>
            <person name="Lluch J."/>
            <person name="Milhes M."/>
            <person name="Lampietro C."/>
            <person name="Lopez Roques C."/>
            <person name="Donnadieu C."/>
            <person name="Braasch I."/>
            <person name="Desvignes T."/>
            <person name="Postlethwait J."/>
            <person name="Bobe J."/>
            <person name="Guiguen Y."/>
        </authorList>
    </citation>
    <scope>NUCLEOTIDE SEQUENCE</scope>
    <source>
        <strain evidence="3">M-15738</strain>
        <tissue evidence="3">Blood</tissue>
    </source>
</reference>
<evidence type="ECO:0000313" key="4">
    <source>
        <dbReference type="Proteomes" id="UP000823561"/>
    </source>
</evidence>
<protein>
    <recommendedName>
        <fullName evidence="5">Natterin-3-like</fullName>
    </recommendedName>
</protein>
<dbReference type="PANTHER" id="PTHR31649">
    <property type="entry name" value="AGAP009604-PA"/>
    <property type="match status" value="1"/>
</dbReference>
<keyword evidence="4" id="KW-1185">Reference proteome</keyword>
<dbReference type="Proteomes" id="UP000823561">
    <property type="component" value="Chromosome 13"/>
</dbReference>
<dbReference type="EMBL" id="JADWDJ010000013">
    <property type="protein sequence ID" value="KAG5270823.1"/>
    <property type="molecule type" value="Genomic_DNA"/>
</dbReference>
<organism evidence="3 4">
    <name type="scientific">Alosa alosa</name>
    <name type="common">allis shad</name>
    <dbReference type="NCBI Taxonomy" id="278164"/>
    <lineage>
        <taxon>Eukaryota</taxon>
        <taxon>Metazoa</taxon>
        <taxon>Chordata</taxon>
        <taxon>Craniata</taxon>
        <taxon>Vertebrata</taxon>
        <taxon>Euteleostomi</taxon>
        <taxon>Actinopterygii</taxon>
        <taxon>Neopterygii</taxon>
        <taxon>Teleostei</taxon>
        <taxon>Clupei</taxon>
        <taxon>Clupeiformes</taxon>
        <taxon>Clupeoidei</taxon>
        <taxon>Clupeidae</taxon>
        <taxon>Alosa</taxon>
    </lineage>
</organism>
<feature type="chain" id="PRO_5043551802" description="Natterin-3-like" evidence="2">
    <location>
        <begin position="25"/>
        <end position="426"/>
    </location>
</feature>
<gene>
    <name evidence="3" type="ORF">AALO_G00172700</name>
</gene>
<dbReference type="PANTHER" id="PTHR31649:SF1">
    <property type="entry name" value="FARNESOIC ACID O-METHYL TRANSFERASE DOMAIN-CONTAINING PROTEIN"/>
    <property type="match status" value="1"/>
</dbReference>
<evidence type="ECO:0008006" key="5">
    <source>
        <dbReference type="Google" id="ProtNLM"/>
    </source>
</evidence>
<dbReference type="Gene3D" id="2.170.15.10">
    <property type="entry name" value="Proaerolysin, chain A, domain 3"/>
    <property type="match status" value="1"/>
</dbReference>
<feature type="region of interest" description="Disordered" evidence="1">
    <location>
        <begin position="46"/>
        <end position="69"/>
    </location>
</feature>
<evidence type="ECO:0000256" key="1">
    <source>
        <dbReference type="SAM" id="MobiDB-lite"/>
    </source>
</evidence>
<evidence type="ECO:0000256" key="2">
    <source>
        <dbReference type="SAM" id="SignalP"/>
    </source>
</evidence>
<evidence type="ECO:0000313" key="3">
    <source>
        <dbReference type="EMBL" id="KAG5270823.1"/>
    </source>
</evidence>
<name>A0AAV6G6Y8_9TELE</name>
<comment type="caution">
    <text evidence="3">The sequence shown here is derived from an EMBL/GenBank/DDBJ whole genome shotgun (WGS) entry which is preliminary data.</text>
</comment>
<dbReference type="SUPFAM" id="SSF56973">
    <property type="entry name" value="Aerolisin/ETX pore-forming domain"/>
    <property type="match status" value="1"/>
</dbReference>
<proteinExistence type="predicted"/>
<dbReference type="AlphaFoldDB" id="A0AAV6G6Y8"/>